<dbReference type="GO" id="GO:0003725">
    <property type="term" value="F:double-stranded RNA binding"/>
    <property type="evidence" value="ECO:0007669"/>
    <property type="project" value="TreeGrafter"/>
</dbReference>
<dbReference type="Pfam" id="PF00035">
    <property type="entry name" value="dsrm"/>
    <property type="match status" value="2"/>
</dbReference>
<keyword evidence="4" id="KW-0418">Kinase</keyword>
<name>A0A2B4S6J2_STYPI</name>
<feature type="domain" description="DRBM" evidence="3">
    <location>
        <begin position="134"/>
        <end position="202"/>
    </location>
</feature>
<dbReference type="FunFam" id="3.30.160.20:FF:000007">
    <property type="entry name" value="Double-stranded RNA-binding protein Staufen homolog 1"/>
    <property type="match status" value="2"/>
</dbReference>
<dbReference type="PROSITE" id="PS50137">
    <property type="entry name" value="DS_RBD"/>
    <property type="match status" value="2"/>
</dbReference>
<dbReference type="STRING" id="50429.A0A2B4S6J2"/>
<dbReference type="Gene3D" id="3.30.160.20">
    <property type="match status" value="2"/>
</dbReference>
<dbReference type="AlphaFoldDB" id="A0A2B4S6J2"/>
<keyword evidence="5" id="KW-1185">Reference proteome</keyword>
<dbReference type="PANTHER" id="PTHR46205:SF3">
    <property type="entry name" value="LOQUACIOUS, ISOFORM B"/>
    <property type="match status" value="1"/>
</dbReference>
<dbReference type="GO" id="GO:0070578">
    <property type="term" value="C:RISC-loading complex"/>
    <property type="evidence" value="ECO:0007669"/>
    <property type="project" value="TreeGrafter"/>
</dbReference>
<gene>
    <name evidence="4" type="primary">Prkra</name>
    <name evidence="4" type="ORF">AWC38_SpisGene11245</name>
</gene>
<protein>
    <submittedName>
        <fullName evidence="4">Interferon-inducible double-stranded RNA-dependent protein kinase activator A</fullName>
    </submittedName>
</protein>
<dbReference type="InterPro" id="IPR014720">
    <property type="entry name" value="dsRBD_dom"/>
</dbReference>
<dbReference type="GO" id="GO:0016442">
    <property type="term" value="C:RISC complex"/>
    <property type="evidence" value="ECO:0007669"/>
    <property type="project" value="TreeGrafter"/>
</dbReference>
<dbReference type="GO" id="GO:0005737">
    <property type="term" value="C:cytoplasm"/>
    <property type="evidence" value="ECO:0007669"/>
    <property type="project" value="TreeGrafter"/>
</dbReference>
<dbReference type="OrthoDB" id="5961559at2759"/>
<feature type="domain" description="DRBM" evidence="3">
    <location>
        <begin position="45"/>
        <end position="112"/>
    </location>
</feature>
<evidence type="ECO:0000256" key="2">
    <source>
        <dbReference type="PROSITE-ProRule" id="PRU00266"/>
    </source>
</evidence>
<dbReference type="SMART" id="SM00358">
    <property type="entry name" value="DSRM"/>
    <property type="match status" value="2"/>
</dbReference>
<evidence type="ECO:0000313" key="4">
    <source>
        <dbReference type="EMBL" id="PFX24178.1"/>
    </source>
</evidence>
<dbReference type="CDD" id="cd10845">
    <property type="entry name" value="DSRM_RNAse_III_family"/>
    <property type="match status" value="1"/>
</dbReference>
<dbReference type="SUPFAM" id="SSF54768">
    <property type="entry name" value="dsRNA-binding domain-like"/>
    <property type="match status" value="2"/>
</dbReference>
<comment type="caution">
    <text evidence="4">The sequence shown here is derived from an EMBL/GenBank/DDBJ whole genome shotgun (WGS) entry which is preliminary data.</text>
</comment>
<dbReference type="EMBL" id="LSMT01000184">
    <property type="protein sequence ID" value="PFX24178.1"/>
    <property type="molecule type" value="Genomic_DNA"/>
</dbReference>
<reference evidence="5" key="1">
    <citation type="journal article" date="2017" name="bioRxiv">
        <title>Comparative analysis of the genomes of Stylophora pistillata and Acropora digitifera provides evidence for extensive differences between species of corals.</title>
        <authorList>
            <person name="Voolstra C.R."/>
            <person name="Li Y."/>
            <person name="Liew Y.J."/>
            <person name="Baumgarten S."/>
            <person name="Zoccola D."/>
            <person name="Flot J.-F."/>
            <person name="Tambutte S."/>
            <person name="Allemand D."/>
            <person name="Aranda M."/>
        </authorList>
    </citation>
    <scope>NUCLEOTIDE SEQUENCE [LARGE SCALE GENOMIC DNA]</scope>
</reference>
<dbReference type="Proteomes" id="UP000225706">
    <property type="component" value="Unassembled WGS sequence"/>
</dbReference>
<keyword evidence="4" id="KW-0808">Transferase</keyword>
<dbReference type="GO" id="GO:0035197">
    <property type="term" value="F:siRNA binding"/>
    <property type="evidence" value="ECO:0007669"/>
    <property type="project" value="TreeGrafter"/>
</dbReference>
<evidence type="ECO:0000256" key="1">
    <source>
        <dbReference type="ARBA" id="ARBA00022884"/>
    </source>
</evidence>
<sequence length="235" mass="25140">MSGSTIPLRFTGLPSIVPQGSSSAEACGPQLSPVTLSAVQPAAKTSIAELMELTMKMGLVCNFETVANTGPSHKRLFVMHCTVGDITAEGSGCGKKKAKHEAARMALNKLKESQLYVEYVNQWTTTSGLAPHNNPISHLQEVVVKNGMQKPEFEVSNGDGPPHQRTFETTVTVGNLLCTGKGRSKKESKRKAAEAMLNTINKTNLSLEPPRKRMAFVPARSAPLAPISFLPAGTL</sequence>
<dbReference type="GO" id="GO:0005634">
    <property type="term" value="C:nucleus"/>
    <property type="evidence" value="ECO:0007669"/>
    <property type="project" value="TreeGrafter"/>
</dbReference>
<evidence type="ECO:0000313" key="5">
    <source>
        <dbReference type="Proteomes" id="UP000225706"/>
    </source>
</evidence>
<dbReference type="PANTHER" id="PTHR46205">
    <property type="entry name" value="LOQUACIOUS, ISOFORM B"/>
    <property type="match status" value="1"/>
</dbReference>
<dbReference type="GO" id="GO:0016301">
    <property type="term" value="F:kinase activity"/>
    <property type="evidence" value="ECO:0007669"/>
    <property type="project" value="UniProtKB-KW"/>
</dbReference>
<evidence type="ECO:0000259" key="3">
    <source>
        <dbReference type="PROSITE" id="PS50137"/>
    </source>
</evidence>
<dbReference type="GO" id="GO:0030422">
    <property type="term" value="P:siRNA processing"/>
    <property type="evidence" value="ECO:0007669"/>
    <property type="project" value="TreeGrafter"/>
</dbReference>
<dbReference type="InterPro" id="IPR051247">
    <property type="entry name" value="RLC_Component"/>
</dbReference>
<organism evidence="4 5">
    <name type="scientific">Stylophora pistillata</name>
    <name type="common">Smooth cauliflower coral</name>
    <dbReference type="NCBI Taxonomy" id="50429"/>
    <lineage>
        <taxon>Eukaryota</taxon>
        <taxon>Metazoa</taxon>
        <taxon>Cnidaria</taxon>
        <taxon>Anthozoa</taxon>
        <taxon>Hexacorallia</taxon>
        <taxon>Scleractinia</taxon>
        <taxon>Astrocoeniina</taxon>
        <taxon>Pocilloporidae</taxon>
        <taxon>Stylophora</taxon>
    </lineage>
</organism>
<accession>A0A2B4S6J2</accession>
<dbReference type="GO" id="GO:0070920">
    <property type="term" value="P:regulation of regulatory ncRNA processing"/>
    <property type="evidence" value="ECO:0007669"/>
    <property type="project" value="TreeGrafter"/>
</dbReference>
<keyword evidence="1 2" id="KW-0694">RNA-binding</keyword>
<proteinExistence type="predicted"/>